<dbReference type="OrthoDB" id="1655031at2"/>
<keyword evidence="2" id="KW-1185">Reference proteome</keyword>
<protein>
    <submittedName>
        <fullName evidence="1">Uncharacterized protein</fullName>
    </submittedName>
</protein>
<evidence type="ECO:0000313" key="2">
    <source>
        <dbReference type="Proteomes" id="UP000184038"/>
    </source>
</evidence>
<sequence length="331" mass="37999">MMNYEIFKEVVAEKFMDYLPAQYQSMKIDVHPVEKVNVTMDAINLLGEGAGISPTIYINDMYDHYKSTEDLQEVLQSAAERMERAMKEAPEIIPALDMQEAKDNIVFQLINTEQNRDMLVDTPNRKFQDLSVIYRWVVKSDMDGIQSTVVRNALAERLGFTEEQMFKLAVENTRRMFPPTVKSMNDVIRDMFMKDGMPAEIADMMIGEMPPEQTMWVISNERGINGAISMLYEDQLHKLAEQLETDLYIMPSSVHEVIAVSSSMGDPNELAQMVAEINMDQVSIDERLSNQVYHYDKDLRKLSLATDTPNKRLDGIVAEPKLIYDTKEQSR</sequence>
<dbReference type="AlphaFoldDB" id="A0A1M7HMF2"/>
<dbReference type="RefSeq" id="WP_073285301.1">
    <property type="nucleotide sequence ID" value="NZ_FRCP01000008.1"/>
</dbReference>
<dbReference type="InterPro" id="IPR043743">
    <property type="entry name" value="DUF5688"/>
</dbReference>
<dbReference type="Pfam" id="PF18941">
    <property type="entry name" value="DUF5688"/>
    <property type="match status" value="1"/>
</dbReference>
<dbReference type="Proteomes" id="UP000184038">
    <property type="component" value="Unassembled WGS sequence"/>
</dbReference>
<reference evidence="1 2" key="1">
    <citation type="submission" date="2016-11" db="EMBL/GenBank/DDBJ databases">
        <authorList>
            <person name="Jaros S."/>
            <person name="Januszkiewicz K."/>
            <person name="Wedrychowicz H."/>
        </authorList>
    </citation>
    <scope>NUCLEOTIDE SEQUENCE [LARGE SCALE GENOMIC DNA]</scope>
    <source>
        <strain evidence="1 2">DSM 15930</strain>
    </source>
</reference>
<accession>A0A1M7HMF2</accession>
<evidence type="ECO:0000313" key="1">
    <source>
        <dbReference type="EMBL" id="SHM29685.1"/>
    </source>
</evidence>
<dbReference type="EMBL" id="FRCP01000008">
    <property type="protein sequence ID" value="SHM29685.1"/>
    <property type="molecule type" value="Genomic_DNA"/>
</dbReference>
<proteinExistence type="predicted"/>
<organism evidence="1 2">
    <name type="scientific">Anaerosporobacter mobilis DSM 15930</name>
    <dbReference type="NCBI Taxonomy" id="1120996"/>
    <lineage>
        <taxon>Bacteria</taxon>
        <taxon>Bacillati</taxon>
        <taxon>Bacillota</taxon>
        <taxon>Clostridia</taxon>
        <taxon>Lachnospirales</taxon>
        <taxon>Lachnospiraceae</taxon>
        <taxon>Anaerosporobacter</taxon>
    </lineage>
</organism>
<name>A0A1M7HMF2_9FIRM</name>
<gene>
    <name evidence="1" type="ORF">SAMN02746066_01459</name>
</gene>
<dbReference type="STRING" id="1120996.SAMN02746066_01459"/>